<evidence type="ECO:0000259" key="2">
    <source>
        <dbReference type="PROSITE" id="PS51464"/>
    </source>
</evidence>
<dbReference type="AlphaFoldDB" id="A0A316UH98"/>
<dbReference type="GeneID" id="37029015"/>
<dbReference type="Pfam" id="PF13580">
    <property type="entry name" value="SIS_2"/>
    <property type="match status" value="1"/>
</dbReference>
<dbReference type="InterPro" id="IPR001347">
    <property type="entry name" value="SIS_dom"/>
</dbReference>
<dbReference type="PANTHER" id="PTHR38418">
    <property type="entry name" value="SUGAR ISOMERASE, KPSF/GUTQ (AFU_ORTHOLOGUE AFUA_6G08860)"/>
    <property type="match status" value="1"/>
</dbReference>
<feature type="compositionally biased region" description="Acidic residues" evidence="1">
    <location>
        <begin position="51"/>
        <end position="68"/>
    </location>
</feature>
<evidence type="ECO:0000313" key="4">
    <source>
        <dbReference type="Proteomes" id="UP000245884"/>
    </source>
</evidence>
<dbReference type="Gene3D" id="3.40.50.10490">
    <property type="entry name" value="Glucose-6-phosphate isomerase like protein, domain 1"/>
    <property type="match status" value="1"/>
</dbReference>
<feature type="domain" description="SIS" evidence="2">
    <location>
        <begin position="234"/>
        <end position="431"/>
    </location>
</feature>
<dbReference type="PROSITE" id="PS51464">
    <property type="entry name" value="SIS"/>
    <property type="match status" value="1"/>
</dbReference>
<dbReference type="SUPFAM" id="SSF53697">
    <property type="entry name" value="SIS domain"/>
    <property type="match status" value="1"/>
</dbReference>
<dbReference type="Proteomes" id="UP000245884">
    <property type="component" value="Unassembled WGS sequence"/>
</dbReference>
<protein>
    <submittedName>
        <fullName evidence="3">SIS domain-containing protein</fullName>
    </submittedName>
</protein>
<organism evidence="3 4">
    <name type="scientific">Jaminaea rosea</name>
    <dbReference type="NCBI Taxonomy" id="1569628"/>
    <lineage>
        <taxon>Eukaryota</taxon>
        <taxon>Fungi</taxon>
        <taxon>Dikarya</taxon>
        <taxon>Basidiomycota</taxon>
        <taxon>Ustilaginomycotina</taxon>
        <taxon>Exobasidiomycetes</taxon>
        <taxon>Microstromatales</taxon>
        <taxon>Microstromatales incertae sedis</taxon>
        <taxon>Jaminaea</taxon>
    </lineage>
</organism>
<evidence type="ECO:0000256" key="1">
    <source>
        <dbReference type="SAM" id="MobiDB-lite"/>
    </source>
</evidence>
<feature type="region of interest" description="Disordered" evidence="1">
    <location>
        <begin position="1"/>
        <end position="194"/>
    </location>
</feature>
<feature type="compositionally biased region" description="Low complexity" evidence="1">
    <location>
        <begin position="148"/>
        <end position="164"/>
    </location>
</feature>
<dbReference type="STRING" id="1569628.A0A316UH98"/>
<feature type="compositionally biased region" description="Low complexity" evidence="1">
    <location>
        <begin position="71"/>
        <end position="81"/>
    </location>
</feature>
<keyword evidence="4" id="KW-1185">Reference proteome</keyword>
<sequence length="469" mass="48498">MASTHYDVEDTSAFASTSRLEDQQQREDRYGSVASAEMARGSSSSSAASDGEADDFAILYSDEEEEEDTGARSSPPSSRASVTNLCTAAEELATEHQGGQRHDTSSATLMAPAEPSTSAHTSFSSSSAASSDAGDSAQDDDARRTHQSSTASLPSLCSSATSMSIHEEAVATPSAKQESAAPFDPQPRNASIDSPLSHARSLLEHQAASLLSAARRLREEEETSHSFSHAQQLVTDTLRGGGKLVWTGVGKSGIIARKLASTSLSLGMPATWLDPTEALHGDLGLLNGSEASSSSCLPSSSASSSSQIPRPPQDLLLALSHSGSSKEVATLLPHVERRRVRIIALTAKRDSPLGQAAQRSGGAWLDCRTATASNDAKAQPACSACNAAPWSYSGEGTDEADPCLPAPSSSTTTALAMGDSLVLSCAKALGLGEREFAKNHPGGALGQRFLAQEAEEAKRAQGKAVGAAA</sequence>
<feature type="compositionally biased region" description="Basic and acidic residues" evidence="1">
    <location>
        <begin position="19"/>
        <end position="30"/>
    </location>
</feature>
<dbReference type="RefSeq" id="XP_025359258.1">
    <property type="nucleotide sequence ID" value="XM_025507192.1"/>
</dbReference>
<dbReference type="OrthoDB" id="1872003at2759"/>
<accession>A0A316UH98</accession>
<evidence type="ECO:0000313" key="3">
    <source>
        <dbReference type="EMBL" id="PWN24646.1"/>
    </source>
</evidence>
<dbReference type="EMBL" id="KZ819680">
    <property type="protein sequence ID" value="PWN24646.1"/>
    <property type="molecule type" value="Genomic_DNA"/>
</dbReference>
<name>A0A316UH98_9BASI</name>
<feature type="compositionally biased region" description="Low complexity" evidence="1">
    <location>
        <begin position="116"/>
        <end position="136"/>
    </location>
</feature>
<feature type="compositionally biased region" description="Low complexity" evidence="1">
    <location>
        <begin position="34"/>
        <end position="50"/>
    </location>
</feature>
<reference evidence="3 4" key="1">
    <citation type="journal article" date="2018" name="Mol. Biol. Evol.">
        <title>Broad Genomic Sampling Reveals a Smut Pathogenic Ancestry of the Fungal Clade Ustilaginomycotina.</title>
        <authorList>
            <person name="Kijpornyongpan T."/>
            <person name="Mondo S.J."/>
            <person name="Barry K."/>
            <person name="Sandor L."/>
            <person name="Lee J."/>
            <person name="Lipzen A."/>
            <person name="Pangilinan J."/>
            <person name="LaButti K."/>
            <person name="Hainaut M."/>
            <person name="Henrissat B."/>
            <person name="Grigoriev I.V."/>
            <person name="Spatafora J.W."/>
            <person name="Aime M.C."/>
        </authorList>
    </citation>
    <scope>NUCLEOTIDE SEQUENCE [LARGE SCALE GENOMIC DNA]</scope>
    <source>
        <strain evidence="3 4">MCA 5214</strain>
    </source>
</reference>
<gene>
    <name evidence="3" type="ORF">BDZ90DRAFT_234916</name>
</gene>
<dbReference type="PANTHER" id="PTHR38418:SF2">
    <property type="entry name" value="SUGAR ISOMERASE, KPSF_GUTQ (AFU_ORTHOLOGUE AFUA_6G08860)"/>
    <property type="match status" value="1"/>
</dbReference>
<dbReference type="GO" id="GO:1901135">
    <property type="term" value="P:carbohydrate derivative metabolic process"/>
    <property type="evidence" value="ECO:0007669"/>
    <property type="project" value="InterPro"/>
</dbReference>
<proteinExistence type="predicted"/>
<dbReference type="GO" id="GO:0097367">
    <property type="term" value="F:carbohydrate derivative binding"/>
    <property type="evidence" value="ECO:0007669"/>
    <property type="project" value="InterPro"/>
</dbReference>
<dbReference type="InterPro" id="IPR046348">
    <property type="entry name" value="SIS_dom_sf"/>
</dbReference>